<dbReference type="InterPro" id="IPR026875">
    <property type="entry name" value="PHydrolase_assoc_dom"/>
</dbReference>
<evidence type="ECO:0000313" key="5">
    <source>
        <dbReference type="Proteomes" id="UP000011083"/>
    </source>
</evidence>
<dbReference type="InterPro" id="IPR050135">
    <property type="entry name" value="dGTPase-like"/>
</dbReference>
<dbReference type="GO" id="GO:0006203">
    <property type="term" value="P:dGTP catabolic process"/>
    <property type="evidence" value="ECO:0007669"/>
    <property type="project" value="TreeGrafter"/>
</dbReference>
<organism evidence="4 5">
    <name type="scientific">Acanthamoeba castellanii (strain ATCC 30010 / Neff)</name>
    <dbReference type="NCBI Taxonomy" id="1257118"/>
    <lineage>
        <taxon>Eukaryota</taxon>
        <taxon>Amoebozoa</taxon>
        <taxon>Discosea</taxon>
        <taxon>Longamoebia</taxon>
        <taxon>Centramoebida</taxon>
        <taxon>Acanthamoebidae</taxon>
        <taxon>Acanthamoeba</taxon>
    </lineage>
</organism>
<sequence>METDATKPLNELYTAADRSRLLAEEDEAQLPLQHPAWRDDFDRDYARVLHSASLRRLRNKAQLFPASESDVFRTRLTHSFEVAQIAQALACQANSGLSRGLLNMAGLAHDIGHPPFGRNGERALNEWMREAGGFEGNAQTLRVLARLEKKRKGFGLNLTCRALAAIIKKDQELGELAEDGTRVKKGYYHSERKIVRHVRQQVLGKHALPGSLRTIECSIMDAADDIAFSTSDLEDSLKGGFMSVMDMLACSHQLAAQVAQKIRSDPEAHQLADFTVADVRRVLRDIAAMGLAHVSAKKPTNGKIAPGKAFDDRSSDEEESSDDSQRKKRNAKKLAENARYRTAFTSELVKTLMAGVSIVPREPACLSEVAWDRVALERVMVLKHFTFFFVIKTPVLQAFETNGRHVVSELCRLLWADPEGNKLPPDCRARFTKKMVKVSAAKAELAALLDAENVRNDGDGDAVLLKRREELQKRVRRWEARAKRDICDFVAGMTDNYAVEFYGRLTSLTPTTIHKKP</sequence>
<dbReference type="InterPro" id="IPR003607">
    <property type="entry name" value="HD/PDEase_dom"/>
</dbReference>
<accession>L8H9D5</accession>
<dbReference type="SMART" id="SM00471">
    <property type="entry name" value="HDc"/>
    <property type="match status" value="1"/>
</dbReference>
<feature type="region of interest" description="Disordered" evidence="2">
    <location>
        <begin position="299"/>
        <end position="334"/>
    </location>
</feature>
<dbReference type="Pfam" id="PF13286">
    <property type="entry name" value="HD_assoc"/>
    <property type="match status" value="2"/>
</dbReference>
<dbReference type="PANTHER" id="PTHR11373:SF32">
    <property type="entry name" value="DEOXYGUANOSINETRIPHOSPHATE TRIPHOSPHOHYDROLASE"/>
    <property type="match status" value="1"/>
</dbReference>
<dbReference type="PROSITE" id="PS51831">
    <property type="entry name" value="HD"/>
    <property type="match status" value="1"/>
</dbReference>
<dbReference type="VEuPathDB" id="AmoebaDB:ACA1_158840"/>
<evidence type="ECO:0000256" key="2">
    <source>
        <dbReference type="SAM" id="MobiDB-lite"/>
    </source>
</evidence>
<reference evidence="4 5" key="1">
    <citation type="journal article" date="2013" name="Genome Biol.">
        <title>Genome of Acanthamoeba castellanii highlights extensive lateral gene transfer and early evolution of tyrosine kinase signaling.</title>
        <authorList>
            <person name="Clarke M."/>
            <person name="Lohan A.J."/>
            <person name="Liu B."/>
            <person name="Lagkouvardos I."/>
            <person name="Roy S."/>
            <person name="Zafar N."/>
            <person name="Bertelli C."/>
            <person name="Schilde C."/>
            <person name="Kianianmomeni A."/>
            <person name="Burglin T.R."/>
            <person name="Frech C."/>
            <person name="Turcotte B."/>
            <person name="Kopec K.O."/>
            <person name="Synnott J.M."/>
            <person name="Choo C."/>
            <person name="Paponov I."/>
            <person name="Finkler A."/>
            <person name="Soon Heng Tan C."/>
            <person name="Hutchins A.P."/>
            <person name="Weinmeier T."/>
            <person name="Rattei T."/>
            <person name="Chu J.S."/>
            <person name="Gimenez G."/>
            <person name="Irimia M."/>
            <person name="Rigden D.J."/>
            <person name="Fitzpatrick D.A."/>
            <person name="Lorenzo-Morales J."/>
            <person name="Bateman A."/>
            <person name="Chiu C.H."/>
            <person name="Tang P."/>
            <person name="Hegemann P."/>
            <person name="Fromm H."/>
            <person name="Raoult D."/>
            <person name="Greub G."/>
            <person name="Miranda-Saavedra D."/>
            <person name="Chen N."/>
            <person name="Nash P."/>
            <person name="Ginger M.L."/>
            <person name="Horn M."/>
            <person name="Schaap P."/>
            <person name="Caler L."/>
            <person name="Loftus B."/>
        </authorList>
    </citation>
    <scope>NUCLEOTIDE SEQUENCE [LARGE SCALE GENOMIC DNA]</scope>
    <source>
        <strain evidence="4 5">Neff</strain>
    </source>
</reference>
<evidence type="ECO:0000313" key="4">
    <source>
        <dbReference type="EMBL" id="ELR22089.1"/>
    </source>
</evidence>
<feature type="domain" description="HD" evidence="3">
    <location>
        <begin position="75"/>
        <end position="229"/>
    </location>
</feature>
<dbReference type="AlphaFoldDB" id="L8H9D5"/>
<dbReference type="Gene3D" id="1.10.3550.10">
    <property type="entry name" value="eoxyguanosinetriphosphate triphosphohydrolase domain-like"/>
    <property type="match status" value="1"/>
</dbReference>
<dbReference type="PANTHER" id="PTHR11373">
    <property type="entry name" value="DEOXYNUCLEOSIDE TRIPHOSPHATE TRIPHOSPHOHYDROLASE"/>
    <property type="match status" value="1"/>
</dbReference>
<dbReference type="KEGG" id="acan:ACA1_158840"/>
<keyword evidence="1 4" id="KW-0378">Hydrolase</keyword>
<evidence type="ECO:0000259" key="3">
    <source>
        <dbReference type="PROSITE" id="PS51831"/>
    </source>
</evidence>
<dbReference type="InterPro" id="IPR027432">
    <property type="entry name" value="dGTP_triphosphohydrolase_C"/>
</dbReference>
<dbReference type="SUPFAM" id="SSF109604">
    <property type="entry name" value="HD-domain/PDEase-like"/>
    <property type="match status" value="1"/>
</dbReference>
<evidence type="ECO:0000256" key="1">
    <source>
        <dbReference type="ARBA" id="ARBA00022801"/>
    </source>
</evidence>
<dbReference type="InterPro" id="IPR006261">
    <property type="entry name" value="dGTPase"/>
</dbReference>
<dbReference type="EMBL" id="KB007890">
    <property type="protein sequence ID" value="ELR22089.1"/>
    <property type="molecule type" value="Genomic_DNA"/>
</dbReference>
<dbReference type="GO" id="GO:0008832">
    <property type="term" value="F:dGTPase activity"/>
    <property type="evidence" value="ECO:0007669"/>
    <property type="project" value="TreeGrafter"/>
</dbReference>
<dbReference type="CDD" id="cd00077">
    <property type="entry name" value="HDc"/>
    <property type="match status" value="1"/>
</dbReference>
<name>L8H9D5_ACACF</name>
<dbReference type="RefSeq" id="XP_004348547.1">
    <property type="nucleotide sequence ID" value="XM_004348497.1"/>
</dbReference>
<dbReference type="NCBIfam" id="TIGR01353">
    <property type="entry name" value="dGTP_triPase"/>
    <property type="match status" value="1"/>
</dbReference>
<gene>
    <name evidence="4" type="ORF">ACA1_158840</name>
</gene>
<dbReference type="Gene3D" id="1.10.3210.10">
    <property type="entry name" value="Hypothetical protein af1432"/>
    <property type="match status" value="1"/>
</dbReference>
<dbReference type="OrthoDB" id="448305at2759"/>
<protein>
    <submittedName>
        <fullName evidence="4">Metal dependent phosphohydrolase</fullName>
    </submittedName>
</protein>
<keyword evidence="5" id="KW-1185">Reference proteome</keyword>
<proteinExistence type="predicted"/>
<dbReference type="InterPro" id="IPR006674">
    <property type="entry name" value="HD_domain"/>
</dbReference>
<dbReference type="GeneID" id="14923012"/>
<dbReference type="Pfam" id="PF01966">
    <property type="entry name" value="HD"/>
    <property type="match status" value="1"/>
</dbReference>
<dbReference type="Proteomes" id="UP000011083">
    <property type="component" value="Unassembled WGS sequence"/>
</dbReference>